<reference evidence="2" key="1">
    <citation type="submission" date="2014-11" db="EMBL/GenBank/DDBJ databases">
        <authorList>
            <person name="Amaro Gonzalez C."/>
        </authorList>
    </citation>
    <scope>NUCLEOTIDE SEQUENCE</scope>
</reference>
<reference evidence="2" key="2">
    <citation type="journal article" date="2015" name="Fish Shellfish Immunol.">
        <title>Early steps in the European eel (Anguilla anguilla)-Vibrio vulnificus interaction in the gills: Role of the RtxA13 toxin.</title>
        <authorList>
            <person name="Callol A."/>
            <person name="Pajuelo D."/>
            <person name="Ebbesson L."/>
            <person name="Teles M."/>
            <person name="MacKenzie S."/>
            <person name="Amaro C."/>
        </authorList>
    </citation>
    <scope>NUCLEOTIDE SEQUENCE</scope>
</reference>
<keyword evidence="1" id="KW-1133">Transmembrane helix</keyword>
<accession>A0A0E9WRG7</accession>
<protein>
    <submittedName>
        <fullName evidence="2">Uncharacterized protein</fullName>
    </submittedName>
</protein>
<keyword evidence="1" id="KW-0812">Transmembrane</keyword>
<sequence length="52" mass="5880">MTEPIIILLDLNLLIFLSCATCTALTYPFAVVFGLAPSLLYTHTTYQHRCFE</sequence>
<name>A0A0E9WRG7_ANGAN</name>
<dbReference type="AlphaFoldDB" id="A0A0E9WRG7"/>
<evidence type="ECO:0000256" key="1">
    <source>
        <dbReference type="SAM" id="Phobius"/>
    </source>
</evidence>
<keyword evidence="1" id="KW-0472">Membrane</keyword>
<proteinExistence type="predicted"/>
<evidence type="ECO:0000313" key="2">
    <source>
        <dbReference type="EMBL" id="JAH92962.1"/>
    </source>
</evidence>
<feature type="transmembrane region" description="Helical" evidence="1">
    <location>
        <begin position="12"/>
        <end position="36"/>
    </location>
</feature>
<organism evidence="2">
    <name type="scientific">Anguilla anguilla</name>
    <name type="common">European freshwater eel</name>
    <name type="synonym">Muraena anguilla</name>
    <dbReference type="NCBI Taxonomy" id="7936"/>
    <lineage>
        <taxon>Eukaryota</taxon>
        <taxon>Metazoa</taxon>
        <taxon>Chordata</taxon>
        <taxon>Craniata</taxon>
        <taxon>Vertebrata</taxon>
        <taxon>Euteleostomi</taxon>
        <taxon>Actinopterygii</taxon>
        <taxon>Neopterygii</taxon>
        <taxon>Teleostei</taxon>
        <taxon>Anguilliformes</taxon>
        <taxon>Anguillidae</taxon>
        <taxon>Anguilla</taxon>
    </lineage>
</organism>
<dbReference type="EMBL" id="GBXM01015615">
    <property type="protein sequence ID" value="JAH92962.1"/>
    <property type="molecule type" value="Transcribed_RNA"/>
</dbReference>